<dbReference type="Gene3D" id="2.60.120.620">
    <property type="entry name" value="q2cbj1_9rhob like domain"/>
    <property type="match status" value="1"/>
</dbReference>
<sequence>MIRIKDNFLPKDIWDCAFDVLSQDRWVFPVESTPSHSRTKVWRMFDKHLLDELEAILVPYIGLWFELEGFSVKRIGVNGSTPLIESHMHVDGPPGDMTLVWMANKDWHPLMGGELMIFHDEEAWRGSGDTKQPEQAKGASKIEFVPNRAVLFPSHLVHFPNSPHPRAAHRLRMTVGVHMRMNGHGPHE</sequence>
<dbReference type="EMBL" id="LR798464">
    <property type="protein sequence ID" value="CAB5238748.1"/>
    <property type="molecule type" value="Genomic_DNA"/>
</dbReference>
<accession>A0A6J7XQG3</accession>
<organism evidence="1">
    <name type="scientific">uncultured Caudovirales phage</name>
    <dbReference type="NCBI Taxonomy" id="2100421"/>
    <lineage>
        <taxon>Viruses</taxon>
        <taxon>Duplodnaviria</taxon>
        <taxon>Heunggongvirae</taxon>
        <taxon>Uroviricota</taxon>
        <taxon>Caudoviricetes</taxon>
        <taxon>Peduoviridae</taxon>
        <taxon>Maltschvirus</taxon>
        <taxon>Maltschvirus maltsch</taxon>
    </lineage>
</organism>
<name>A0A6J7XQG3_9CAUD</name>
<gene>
    <name evidence="1" type="ORF">UFOVP375_30</name>
</gene>
<proteinExistence type="predicted"/>
<evidence type="ECO:0000313" key="1">
    <source>
        <dbReference type="EMBL" id="CAB5238748.1"/>
    </source>
</evidence>
<reference evidence="1" key="1">
    <citation type="submission" date="2020-05" db="EMBL/GenBank/DDBJ databases">
        <authorList>
            <person name="Chiriac C."/>
            <person name="Salcher M."/>
            <person name="Ghai R."/>
            <person name="Kavagutti S V."/>
        </authorList>
    </citation>
    <scope>NUCLEOTIDE SEQUENCE</scope>
</reference>
<protein>
    <submittedName>
        <fullName evidence="1">Uncharacterized protein</fullName>
    </submittedName>
</protein>